<dbReference type="SMART" id="SM00317">
    <property type="entry name" value="SET"/>
    <property type="match status" value="1"/>
</dbReference>
<reference evidence="2 3" key="1">
    <citation type="journal article" date="2024" name="Commun. Biol.">
        <title>Comparative genomic analysis of thermophilic fungi reveals convergent evolutionary adaptations and gene losses.</title>
        <authorList>
            <person name="Steindorff A.S."/>
            <person name="Aguilar-Pontes M.V."/>
            <person name="Robinson A.J."/>
            <person name="Andreopoulos B."/>
            <person name="LaButti K."/>
            <person name="Kuo A."/>
            <person name="Mondo S."/>
            <person name="Riley R."/>
            <person name="Otillar R."/>
            <person name="Haridas S."/>
            <person name="Lipzen A."/>
            <person name="Grimwood J."/>
            <person name="Schmutz J."/>
            <person name="Clum A."/>
            <person name="Reid I.D."/>
            <person name="Moisan M.C."/>
            <person name="Butler G."/>
            <person name="Nguyen T.T.M."/>
            <person name="Dewar K."/>
            <person name="Conant G."/>
            <person name="Drula E."/>
            <person name="Henrissat B."/>
            <person name="Hansel C."/>
            <person name="Singer S."/>
            <person name="Hutchinson M.I."/>
            <person name="de Vries R.P."/>
            <person name="Natvig D.O."/>
            <person name="Powell A.J."/>
            <person name="Tsang A."/>
            <person name="Grigoriev I.V."/>
        </authorList>
    </citation>
    <scope>NUCLEOTIDE SEQUENCE [LARGE SCALE GENOMIC DNA]</scope>
    <source>
        <strain evidence="2 3">CBS 494.80</strain>
    </source>
</reference>
<sequence>MIEVRAAGAAGLGVFALKLIPRGTRIFSERALLTLQPNNARAFYPTLKRLSRRDRDVFMELKPNRSKEMDFWRWSVVLGHTVVNVLEGVMRRNGTGDGRKFGSENDAVSVVPDADYGTRNSLSDHVAAMSIFRSNAFDIGGGFGKALFPRTARINHSCLPNSQGNFNSDSKRFNVHATRDIKGGEEVSLNYLLETGQLRRQRMEKLSEGYGFECGCPACDFENVGTDKSVGGSQGERKRIEMGDMLKDFVESGRGKEMEMETYMGYIKLFESEGIAGKELSNMYIQAVDLLVDKYKHKEALKLAALALQLDKDCFGTDHPEYKKSLEIVKALKEALRQRSTAC</sequence>
<dbReference type="InterPro" id="IPR001214">
    <property type="entry name" value="SET_dom"/>
</dbReference>
<dbReference type="InterPro" id="IPR046341">
    <property type="entry name" value="SET_dom_sf"/>
</dbReference>
<dbReference type="SUPFAM" id="SSF82199">
    <property type="entry name" value="SET domain"/>
    <property type="match status" value="1"/>
</dbReference>
<accession>A0ABR4CUM2</accession>
<evidence type="ECO:0000313" key="2">
    <source>
        <dbReference type="EMBL" id="KAL2073631.1"/>
    </source>
</evidence>
<keyword evidence="3" id="KW-1185">Reference proteome</keyword>
<dbReference type="Pfam" id="PF00856">
    <property type="entry name" value="SET"/>
    <property type="match status" value="1"/>
</dbReference>
<dbReference type="PROSITE" id="PS50280">
    <property type="entry name" value="SET"/>
    <property type="match status" value="1"/>
</dbReference>
<evidence type="ECO:0000259" key="1">
    <source>
        <dbReference type="PROSITE" id="PS50280"/>
    </source>
</evidence>
<dbReference type="Gene3D" id="2.170.270.10">
    <property type="entry name" value="SET domain"/>
    <property type="match status" value="1"/>
</dbReference>
<dbReference type="PANTHER" id="PTHR47332">
    <property type="entry name" value="SET DOMAIN-CONTAINING PROTEIN 5"/>
    <property type="match status" value="1"/>
</dbReference>
<dbReference type="InterPro" id="IPR053185">
    <property type="entry name" value="SET_domain_protein"/>
</dbReference>
<proteinExistence type="predicted"/>
<feature type="domain" description="SET" evidence="1">
    <location>
        <begin position="1"/>
        <end position="192"/>
    </location>
</feature>
<dbReference type="Proteomes" id="UP001595075">
    <property type="component" value="Unassembled WGS sequence"/>
</dbReference>
<dbReference type="PANTHER" id="PTHR47332:SF4">
    <property type="entry name" value="SET DOMAIN-CONTAINING PROTEIN 5"/>
    <property type="match status" value="1"/>
</dbReference>
<evidence type="ECO:0000313" key="3">
    <source>
        <dbReference type="Proteomes" id="UP001595075"/>
    </source>
</evidence>
<gene>
    <name evidence="2" type="ORF">VTL71DRAFT_10957</name>
</gene>
<name>A0ABR4CUM2_9HELO</name>
<dbReference type="InterPro" id="IPR011990">
    <property type="entry name" value="TPR-like_helical_dom_sf"/>
</dbReference>
<dbReference type="Gene3D" id="1.25.40.10">
    <property type="entry name" value="Tetratricopeptide repeat domain"/>
    <property type="match status" value="1"/>
</dbReference>
<protein>
    <recommendedName>
        <fullName evidence="1">SET domain-containing protein</fullName>
    </recommendedName>
</protein>
<comment type="caution">
    <text evidence="2">The sequence shown here is derived from an EMBL/GenBank/DDBJ whole genome shotgun (WGS) entry which is preliminary data.</text>
</comment>
<dbReference type="EMBL" id="JAZHXI010000003">
    <property type="protein sequence ID" value="KAL2073631.1"/>
    <property type="molecule type" value="Genomic_DNA"/>
</dbReference>
<dbReference type="CDD" id="cd20071">
    <property type="entry name" value="SET_SMYD"/>
    <property type="match status" value="1"/>
</dbReference>
<organism evidence="2 3">
    <name type="scientific">Oculimacula yallundae</name>
    <dbReference type="NCBI Taxonomy" id="86028"/>
    <lineage>
        <taxon>Eukaryota</taxon>
        <taxon>Fungi</taxon>
        <taxon>Dikarya</taxon>
        <taxon>Ascomycota</taxon>
        <taxon>Pezizomycotina</taxon>
        <taxon>Leotiomycetes</taxon>
        <taxon>Helotiales</taxon>
        <taxon>Ploettnerulaceae</taxon>
        <taxon>Oculimacula</taxon>
    </lineage>
</organism>